<dbReference type="Proteomes" id="UP000261187">
    <property type="component" value="Unassembled WGS sequence"/>
</dbReference>
<name>A0AA92SW10_9BACT</name>
<proteinExistence type="predicted"/>
<evidence type="ECO:0000313" key="2">
    <source>
        <dbReference type="EMBL" id="RGL54479.1"/>
    </source>
</evidence>
<protein>
    <submittedName>
        <fullName evidence="2">DUF559 domain-containing protein</fullName>
    </submittedName>
</protein>
<evidence type="ECO:0000313" key="3">
    <source>
        <dbReference type="Proteomes" id="UP000261187"/>
    </source>
</evidence>
<evidence type="ECO:0000259" key="1">
    <source>
        <dbReference type="Pfam" id="PF04480"/>
    </source>
</evidence>
<gene>
    <name evidence="2" type="ORF">DXC61_14945</name>
</gene>
<dbReference type="RefSeq" id="WP_117695792.1">
    <property type="nucleotide sequence ID" value="NZ_QSSA01000056.1"/>
</dbReference>
<dbReference type="Pfam" id="PF04480">
    <property type="entry name" value="DUF559"/>
    <property type="match status" value="1"/>
</dbReference>
<comment type="caution">
    <text evidence="2">The sequence shown here is derived from an EMBL/GenBank/DDBJ whole genome shotgun (WGS) entry which is preliminary data.</text>
</comment>
<dbReference type="Gene3D" id="3.40.960.10">
    <property type="entry name" value="VSR Endonuclease"/>
    <property type="match status" value="1"/>
</dbReference>
<feature type="domain" description="DUF559" evidence="1">
    <location>
        <begin position="62"/>
        <end position="106"/>
    </location>
</feature>
<accession>A0AA92SW10</accession>
<dbReference type="AlphaFoldDB" id="A0AA92SW10"/>
<dbReference type="InterPro" id="IPR007569">
    <property type="entry name" value="DUF559"/>
</dbReference>
<dbReference type="EMBL" id="QSSA01000056">
    <property type="protein sequence ID" value="RGL54479.1"/>
    <property type="molecule type" value="Genomic_DNA"/>
</dbReference>
<sequence>MTKWGYLRETKEAADKAGKDLKTGLYRTGLEVYLAVIFPKIPADEWVHNKCVPGIKRKFKPDYRCESPKLIVEFDGLQHYTNPDNILNDEEKDKIYREAGYKVVRIPYFIQLTNEVIEKLFGVTVKEQMFNPNVPSLGVSGKNTPAFCCPAGIERMARVYKEFPQQYDINLKALLEEDNEFLAGAALLQEAYNKLS</sequence>
<organism evidence="2 3">
    <name type="scientific">Segatella copri</name>
    <dbReference type="NCBI Taxonomy" id="165179"/>
    <lineage>
        <taxon>Bacteria</taxon>
        <taxon>Pseudomonadati</taxon>
        <taxon>Bacteroidota</taxon>
        <taxon>Bacteroidia</taxon>
        <taxon>Bacteroidales</taxon>
        <taxon>Prevotellaceae</taxon>
        <taxon>Segatella</taxon>
    </lineage>
</organism>
<reference evidence="2 3" key="1">
    <citation type="submission" date="2018-08" db="EMBL/GenBank/DDBJ databases">
        <title>A genome reference for cultivated species of the human gut microbiota.</title>
        <authorList>
            <person name="Zou Y."/>
            <person name="Xue W."/>
            <person name="Luo G."/>
        </authorList>
    </citation>
    <scope>NUCLEOTIDE SEQUENCE [LARGE SCALE GENOMIC DNA]</scope>
    <source>
        <strain evidence="2 3">TF06-40</strain>
    </source>
</reference>